<feature type="binding site" evidence="8">
    <location>
        <begin position="118"/>
        <end position="121"/>
    </location>
    <ligand>
        <name>GTP</name>
        <dbReference type="ChEBI" id="CHEBI:37565"/>
        <label>1</label>
    </ligand>
</feature>
<evidence type="ECO:0000313" key="14">
    <source>
        <dbReference type="Proteomes" id="UP000275461"/>
    </source>
</evidence>
<feature type="binding site" evidence="8">
    <location>
        <begin position="300"/>
        <end position="303"/>
    </location>
    <ligand>
        <name>GTP</name>
        <dbReference type="ChEBI" id="CHEBI:37565"/>
        <label>2</label>
    </ligand>
</feature>
<feature type="compositionally biased region" description="Basic residues" evidence="11">
    <location>
        <begin position="448"/>
        <end position="467"/>
    </location>
</feature>
<evidence type="ECO:0000313" key="13">
    <source>
        <dbReference type="EMBL" id="RLK51149.1"/>
    </source>
</evidence>
<organism evidence="13 14">
    <name type="scientific">Alkalispirillum mobile</name>
    <dbReference type="NCBI Taxonomy" id="85925"/>
    <lineage>
        <taxon>Bacteria</taxon>
        <taxon>Pseudomonadati</taxon>
        <taxon>Pseudomonadota</taxon>
        <taxon>Gammaproteobacteria</taxon>
        <taxon>Chromatiales</taxon>
        <taxon>Ectothiorhodospiraceae</taxon>
        <taxon>Alkalispirillum</taxon>
    </lineage>
</organism>
<dbReference type="PIRSF" id="PIRSF006485">
    <property type="entry name" value="GTP-binding_EngA"/>
    <property type="match status" value="1"/>
</dbReference>
<keyword evidence="14" id="KW-1185">Reference proteome</keyword>
<dbReference type="NCBIfam" id="TIGR03594">
    <property type="entry name" value="GTPase_EngA"/>
    <property type="match status" value="1"/>
</dbReference>
<dbReference type="HAMAP" id="MF_00195">
    <property type="entry name" value="GTPase_Der"/>
    <property type="match status" value="1"/>
</dbReference>
<dbReference type="PROSITE" id="PS51712">
    <property type="entry name" value="G_ENGA"/>
    <property type="match status" value="2"/>
</dbReference>
<evidence type="ECO:0000256" key="7">
    <source>
        <dbReference type="ARBA" id="ARBA00032345"/>
    </source>
</evidence>
<dbReference type="InterPro" id="IPR003593">
    <property type="entry name" value="AAA+_ATPase"/>
</dbReference>
<dbReference type="CDD" id="cd01895">
    <property type="entry name" value="EngA2"/>
    <property type="match status" value="1"/>
</dbReference>
<evidence type="ECO:0000256" key="10">
    <source>
        <dbReference type="RuleBase" id="RU004481"/>
    </source>
</evidence>
<dbReference type="InterPro" id="IPR005225">
    <property type="entry name" value="Small_GTP-bd"/>
</dbReference>
<dbReference type="EMBL" id="RCDA01000001">
    <property type="protein sequence ID" value="RLK51149.1"/>
    <property type="molecule type" value="Genomic_DNA"/>
</dbReference>
<keyword evidence="6 8" id="KW-0342">GTP-binding</keyword>
<evidence type="ECO:0000256" key="8">
    <source>
        <dbReference type="HAMAP-Rule" id="MF_00195"/>
    </source>
</evidence>
<sequence length="467" mass="51429">MDPVIALVGRPNVGKSTLFNQLTRSRDALVADHPGLTRDRQYGVGKVGERPYIVVDTGGLGDDPEGVEAGMRAQALAAIEEADAILFMVDGRTGATAADEELAAHLRRQGKPVWLVVNKTDGVDHRLATADFHALGLGEPLPIAAAHGRGVAGLMDRVLDELPEDFTSAHDELQVEEAEGATRIAIVGRPNVGKSTLVNRLLGEERVLVYDMPGTTRDSVFIPFERDDRPYTLIDTAGMRRRARVRETVEKFSVIQTLKAIEAAHVVILVIDAREGITDQDTHLIGHVLKSGRALVLAVNKWDGLNADKRQAVKTGLDRKLAFLNFARRHFISALHGSGVGLLFGAVDKALEAARRDLPTPILNEILSDAVAAHAPPLAQGRRIKLRYVHQGGKNPPVIVIHGNQVQKLPGAYKRYLENAFRDELDLYGTPVRLEFRSGENPYEGRKNKLTPRQQKRRKRLMRMVKR</sequence>
<feature type="region of interest" description="Disordered" evidence="11">
    <location>
        <begin position="439"/>
        <end position="467"/>
    </location>
</feature>
<comment type="caution">
    <text evidence="13">The sequence shown here is derived from an EMBL/GenBank/DDBJ whole genome shotgun (WGS) entry which is preliminary data.</text>
</comment>
<evidence type="ECO:0000256" key="11">
    <source>
        <dbReference type="SAM" id="MobiDB-lite"/>
    </source>
</evidence>
<dbReference type="SMART" id="SM00382">
    <property type="entry name" value="AAA"/>
    <property type="match status" value="2"/>
</dbReference>
<keyword evidence="5 8" id="KW-0547">Nucleotide-binding</keyword>
<dbReference type="AlphaFoldDB" id="A0A498C7U4"/>
<dbReference type="InterPro" id="IPR032859">
    <property type="entry name" value="KH_dom-like"/>
</dbReference>
<dbReference type="FunFam" id="3.30.300.20:FF:000004">
    <property type="entry name" value="GTPase Der"/>
    <property type="match status" value="1"/>
</dbReference>
<dbReference type="InterPro" id="IPR031166">
    <property type="entry name" value="G_ENGA"/>
</dbReference>
<dbReference type="Gene3D" id="3.40.50.300">
    <property type="entry name" value="P-loop containing nucleotide triphosphate hydrolases"/>
    <property type="match status" value="2"/>
</dbReference>
<dbReference type="GO" id="GO:0005525">
    <property type="term" value="F:GTP binding"/>
    <property type="evidence" value="ECO:0007669"/>
    <property type="project" value="UniProtKB-UniRule"/>
</dbReference>
<evidence type="ECO:0000256" key="1">
    <source>
        <dbReference type="ARBA" id="ARBA00008279"/>
    </source>
</evidence>
<comment type="function">
    <text evidence="8 10">GTPase that plays an essential role in the late steps of ribosome biogenesis.</text>
</comment>
<dbReference type="InterPro" id="IPR016484">
    <property type="entry name" value="GTPase_Der"/>
</dbReference>
<name>A0A498C7U4_9GAMM</name>
<dbReference type="GO" id="GO:0043022">
    <property type="term" value="F:ribosome binding"/>
    <property type="evidence" value="ECO:0007669"/>
    <property type="project" value="TreeGrafter"/>
</dbReference>
<dbReference type="FunFam" id="3.40.50.300:FF:000040">
    <property type="entry name" value="GTPase Der"/>
    <property type="match status" value="1"/>
</dbReference>
<reference evidence="13 14" key="1">
    <citation type="submission" date="2018-10" db="EMBL/GenBank/DDBJ databases">
        <title>Genomic Encyclopedia of Type Strains, Phase IV (KMG-IV): sequencing the most valuable type-strain genomes for metagenomic binning, comparative biology and taxonomic classification.</title>
        <authorList>
            <person name="Goeker M."/>
        </authorList>
    </citation>
    <scope>NUCLEOTIDE SEQUENCE [LARGE SCALE GENOMIC DNA]</scope>
    <source>
        <strain evidence="13 14">DSM 12769</strain>
    </source>
</reference>
<evidence type="ECO:0000256" key="2">
    <source>
        <dbReference type="ARBA" id="ARBA00020953"/>
    </source>
</evidence>
<proteinExistence type="inferred from homology"/>
<evidence type="ECO:0000256" key="4">
    <source>
        <dbReference type="ARBA" id="ARBA00022737"/>
    </source>
</evidence>
<dbReference type="Proteomes" id="UP000275461">
    <property type="component" value="Unassembled WGS sequence"/>
</dbReference>
<feature type="binding site" evidence="8">
    <location>
        <begin position="235"/>
        <end position="239"/>
    </location>
    <ligand>
        <name>GTP</name>
        <dbReference type="ChEBI" id="CHEBI:37565"/>
        <label>2</label>
    </ligand>
</feature>
<evidence type="ECO:0000256" key="5">
    <source>
        <dbReference type="ARBA" id="ARBA00022741"/>
    </source>
</evidence>
<dbReference type="FunFam" id="3.40.50.300:FF:000057">
    <property type="entry name" value="GTPase Der"/>
    <property type="match status" value="1"/>
</dbReference>
<dbReference type="InterPro" id="IPR027417">
    <property type="entry name" value="P-loop_NTPase"/>
</dbReference>
<comment type="subunit">
    <text evidence="8">Associates with the 50S ribosomal subunit.</text>
</comment>
<dbReference type="Pfam" id="PF01926">
    <property type="entry name" value="MMR_HSR1"/>
    <property type="match status" value="2"/>
</dbReference>
<accession>A0A498C7U4</accession>
<evidence type="ECO:0000256" key="9">
    <source>
        <dbReference type="PROSITE-ProRule" id="PRU01049"/>
    </source>
</evidence>
<feature type="domain" description="EngA-type G" evidence="12">
    <location>
        <begin position="3"/>
        <end position="166"/>
    </location>
</feature>
<dbReference type="OrthoDB" id="9805918at2"/>
<evidence type="ECO:0000259" key="12">
    <source>
        <dbReference type="PROSITE" id="PS51712"/>
    </source>
</evidence>
<feature type="binding site" evidence="8">
    <location>
        <begin position="188"/>
        <end position="195"/>
    </location>
    <ligand>
        <name>GTP</name>
        <dbReference type="ChEBI" id="CHEBI:37565"/>
        <label>2</label>
    </ligand>
</feature>
<dbReference type="Gene3D" id="3.30.300.20">
    <property type="match status" value="1"/>
</dbReference>
<evidence type="ECO:0000256" key="6">
    <source>
        <dbReference type="ARBA" id="ARBA00023134"/>
    </source>
</evidence>
<comment type="similarity">
    <text evidence="1 8 9 10">Belongs to the TRAFAC class TrmE-Era-EngA-EngB-Septin-like GTPase superfamily. EngA (Der) GTPase family.</text>
</comment>
<dbReference type="PANTHER" id="PTHR43834:SF6">
    <property type="entry name" value="GTPASE DER"/>
    <property type="match status" value="1"/>
</dbReference>
<dbReference type="InterPro" id="IPR006073">
    <property type="entry name" value="GTP-bd"/>
</dbReference>
<dbReference type="RefSeq" id="WP_121441579.1">
    <property type="nucleotide sequence ID" value="NZ_RCDA01000001.1"/>
</dbReference>
<evidence type="ECO:0000256" key="3">
    <source>
        <dbReference type="ARBA" id="ARBA00022517"/>
    </source>
</evidence>
<protein>
    <recommendedName>
        <fullName evidence="2 8">GTPase Der</fullName>
    </recommendedName>
    <alternativeName>
        <fullName evidence="7 8">GTP-binding protein EngA</fullName>
    </alternativeName>
</protein>
<dbReference type="Pfam" id="PF14714">
    <property type="entry name" value="KH_dom-like"/>
    <property type="match status" value="1"/>
</dbReference>
<keyword evidence="4 10" id="KW-0677">Repeat</keyword>
<dbReference type="CDD" id="cd01894">
    <property type="entry name" value="EngA1"/>
    <property type="match status" value="1"/>
</dbReference>
<dbReference type="SUPFAM" id="SSF52540">
    <property type="entry name" value="P-loop containing nucleoside triphosphate hydrolases"/>
    <property type="match status" value="2"/>
</dbReference>
<dbReference type="InterPro" id="IPR015946">
    <property type="entry name" value="KH_dom-like_a/b"/>
</dbReference>
<gene>
    <name evidence="8" type="primary">der</name>
    <name evidence="13" type="ORF">DFR31_1065</name>
</gene>
<dbReference type="PANTHER" id="PTHR43834">
    <property type="entry name" value="GTPASE DER"/>
    <property type="match status" value="1"/>
</dbReference>
<dbReference type="PRINTS" id="PR00326">
    <property type="entry name" value="GTP1OBG"/>
</dbReference>
<feature type="binding site" evidence="8">
    <location>
        <begin position="9"/>
        <end position="16"/>
    </location>
    <ligand>
        <name>GTP</name>
        <dbReference type="ChEBI" id="CHEBI:37565"/>
        <label>1</label>
    </ligand>
</feature>
<keyword evidence="3 8" id="KW-0690">Ribosome biogenesis</keyword>
<feature type="binding site" evidence="8">
    <location>
        <begin position="56"/>
        <end position="60"/>
    </location>
    <ligand>
        <name>GTP</name>
        <dbReference type="ChEBI" id="CHEBI:37565"/>
        <label>1</label>
    </ligand>
</feature>
<dbReference type="NCBIfam" id="TIGR00231">
    <property type="entry name" value="small_GTP"/>
    <property type="match status" value="2"/>
</dbReference>
<dbReference type="GO" id="GO:0042254">
    <property type="term" value="P:ribosome biogenesis"/>
    <property type="evidence" value="ECO:0007669"/>
    <property type="project" value="UniProtKB-KW"/>
</dbReference>
<feature type="domain" description="EngA-type G" evidence="12">
    <location>
        <begin position="182"/>
        <end position="355"/>
    </location>
</feature>